<feature type="transmembrane region" description="Helical" evidence="1">
    <location>
        <begin position="155"/>
        <end position="174"/>
    </location>
</feature>
<reference evidence="2 3" key="1">
    <citation type="journal article" date="2020" name="Microorganisms">
        <title>Osmotic Adaptation and Compatible Solute Biosynthesis of Phototrophic Bacteria as Revealed from Genome Analyses.</title>
        <authorList>
            <person name="Imhoff J.F."/>
            <person name="Rahn T."/>
            <person name="Kunzel S."/>
            <person name="Keller A."/>
            <person name="Neulinger S.C."/>
        </authorList>
    </citation>
    <scope>NUCLEOTIDE SEQUENCE [LARGE SCALE GENOMIC DNA]</scope>
    <source>
        <strain evidence="2 3">DSM 9895</strain>
    </source>
</reference>
<name>A0ABS1DHC1_9PROT</name>
<comment type="caution">
    <text evidence="2">The sequence shown here is derived from an EMBL/GenBank/DDBJ whole genome shotgun (WGS) entry which is preliminary data.</text>
</comment>
<organism evidence="2 3">
    <name type="scientific">Rhodovibrio sodomensis</name>
    <dbReference type="NCBI Taxonomy" id="1088"/>
    <lineage>
        <taxon>Bacteria</taxon>
        <taxon>Pseudomonadati</taxon>
        <taxon>Pseudomonadota</taxon>
        <taxon>Alphaproteobacteria</taxon>
        <taxon>Rhodospirillales</taxon>
        <taxon>Rhodovibrionaceae</taxon>
        <taxon>Rhodovibrio</taxon>
    </lineage>
</organism>
<feature type="transmembrane region" description="Helical" evidence="1">
    <location>
        <begin position="129"/>
        <end position="149"/>
    </location>
</feature>
<dbReference type="EMBL" id="NRRL01000045">
    <property type="protein sequence ID" value="MBK1669322.1"/>
    <property type="molecule type" value="Genomic_DNA"/>
</dbReference>
<gene>
    <name evidence="2" type="ORF">CKO28_14890</name>
</gene>
<proteinExistence type="predicted"/>
<evidence type="ECO:0000313" key="3">
    <source>
        <dbReference type="Proteomes" id="UP001296873"/>
    </source>
</evidence>
<evidence type="ECO:0000256" key="1">
    <source>
        <dbReference type="SAM" id="Phobius"/>
    </source>
</evidence>
<evidence type="ECO:0008006" key="4">
    <source>
        <dbReference type="Google" id="ProtNLM"/>
    </source>
</evidence>
<feature type="transmembrane region" description="Helical" evidence="1">
    <location>
        <begin position="84"/>
        <end position="109"/>
    </location>
</feature>
<evidence type="ECO:0000313" key="2">
    <source>
        <dbReference type="EMBL" id="MBK1669322.1"/>
    </source>
</evidence>
<sequence>MPFVAAQETAPTADGKPMPLVHDEALAKRVRGVDRALGLGLLAALGLLVTGWTWPMMTVSRFVWLQDEVSLLNATRALYAQGDWLLFGVLAVFAFLFPAAKLLAALWVFHRVDATRNGLERALDGLDLLGRWSMLDVFVAALLVVAVQASLVSEVTLHAGLYLFTAAVVLSIAATQRLRALARRARGTADA</sequence>
<keyword evidence="3" id="KW-1185">Reference proteome</keyword>
<protein>
    <recommendedName>
        <fullName evidence="4">Paraquat-inducible membrane protein A</fullName>
    </recommendedName>
</protein>
<dbReference type="Proteomes" id="UP001296873">
    <property type="component" value="Unassembled WGS sequence"/>
</dbReference>
<keyword evidence="1" id="KW-0812">Transmembrane</keyword>
<accession>A0ABS1DHC1</accession>
<feature type="transmembrane region" description="Helical" evidence="1">
    <location>
        <begin position="36"/>
        <end position="64"/>
    </location>
</feature>
<keyword evidence="1" id="KW-1133">Transmembrane helix</keyword>
<dbReference type="Pfam" id="PF04403">
    <property type="entry name" value="PqiA"/>
    <property type="match status" value="1"/>
</dbReference>
<dbReference type="InterPro" id="IPR007498">
    <property type="entry name" value="PqiA-like"/>
</dbReference>
<keyword evidence="1" id="KW-0472">Membrane</keyword>